<dbReference type="Proteomes" id="UP001433508">
    <property type="component" value="Unassembled WGS sequence"/>
</dbReference>
<name>A0ACC3SZP5_LIPKO</name>
<proteinExistence type="predicted"/>
<gene>
    <name evidence="1" type="ORF">V1525DRAFT_405038</name>
</gene>
<protein>
    <submittedName>
        <fullName evidence="1">Nucleoside phosphatase family-domain-containing protein</fullName>
    </submittedName>
</protein>
<sequence>MPSIQAKATSYGIVIDAGSSGSRVQIYSWPSTFDSKLTTLPQVGKGGDDWQKKVKPGISSYSTHVDDLAESHLEPLIKHAKDIIPREKHAETPIFLYATAGMRLLSLDVQQELLNRTCQYIKEKSSFLLPDCNAHVKVIDGQTEGLYGWLALNYMMGALDAPEKHNHGKGHHTYGFLDMGGASAQVAFVPNATEQDKHMDDLYSVRLRTQSGEPREFNVFVSTWLGYGANEAHRRYIELLLKDSETKSKSSPLDTRDDSAASEREVIIDPCSPKGYLNEDDPLLGGRILKGQGNLTECLSKTYPLLSKDLPCDDEPCLFGGVHAPMIDFDVNHFIGVSEYWHTMKSKLFADLVPVGGSDKELDRGAGTGAYDYATFSKKLQAFCARDWSDLKKAKDTKHVDKDQLKIMCFKGSWVMNVLHSGFGVPRTSALTASTSGTDKVVDAAANKGFVDHFKSMDTINGVELSWTLGKMILYASSEVPLAPTLATVNSSQTLVGYGPNDGNFVPEKFDLGKAVPLIPDSDDDLDGWWDDYGFNITTISTQSTLSQRRVPGLIMFAAIFIMMAYVLTGKFRRRKLTFTLAPKRYRRRVFGTDTPTGTDNTVNLVANAATSV</sequence>
<reference evidence="2" key="1">
    <citation type="journal article" date="2024" name="Front. Bioeng. Biotechnol.">
        <title>Genome-scale model development and genomic sequencing of the oleaginous clade Lipomyces.</title>
        <authorList>
            <person name="Czajka J.J."/>
            <person name="Han Y."/>
            <person name="Kim J."/>
            <person name="Mondo S.J."/>
            <person name="Hofstad B.A."/>
            <person name="Robles A."/>
            <person name="Haridas S."/>
            <person name="Riley R."/>
            <person name="LaButti K."/>
            <person name="Pangilinan J."/>
            <person name="Andreopoulos W."/>
            <person name="Lipzen A."/>
            <person name="Yan J."/>
            <person name="Wang M."/>
            <person name="Ng V."/>
            <person name="Grigoriev I.V."/>
            <person name="Spatafora J.W."/>
            <person name="Magnuson J.K."/>
            <person name="Baker S.E."/>
            <person name="Pomraning K.R."/>
        </authorList>
    </citation>
    <scope>NUCLEOTIDE SEQUENCE [LARGE SCALE GENOMIC DNA]</scope>
    <source>
        <strain evidence="2">CBS 7786</strain>
    </source>
</reference>
<comment type="caution">
    <text evidence="1">The sequence shown here is derived from an EMBL/GenBank/DDBJ whole genome shotgun (WGS) entry which is preliminary data.</text>
</comment>
<organism evidence="1 2">
    <name type="scientific">Lipomyces kononenkoae</name>
    <name type="common">Yeast</name>
    <dbReference type="NCBI Taxonomy" id="34357"/>
    <lineage>
        <taxon>Eukaryota</taxon>
        <taxon>Fungi</taxon>
        <taxon>Dikarya</taxon>
        <taxon>Ascomycota</taxon>
        <taxon>Saccharomycotina</taxon>
        <taxon>Lipomycetes</taxon>
        <taxon>Lipomycetales</taxon>
        <taxon>Lipomycetaceae</taxon>
        <taxon>Lipomyces</taxon>
    </lineage>
</organism>
<dbReference type="EMBL" id="MU971374">
    <property type="protein sequence ID" value="KAK9237124.1"/>
    <property type="molecule type" value="Genomic_DNA"/>
</dbReference>
<accession>A0ACC3SZP5</accession>
<evidence type="ECO:0000313" key="2">
    <source>
        <dbReference type="Proteomes" id="UP001433508"/>
    </source>
</evidence>
<evidence type="ECO:0000313" key="1">
    <source>
        <dbReference type="EMBL" id="KAK9237124.1"/>
    </source>
</evidence>
<keyword evidence="2" id="KW-1185">Reference proteome</keyword>